<dbReference type="PANTHER" id="PTHR43542:SF1">
    <property type="entry name" value="METHYLTRANSFERASE"/>
    <property type="match status" value="1"/>
</dbReference>
<dbReference type="SUPFAM" id="SSF53335">
    <property type="entry name" value="S-adenosyl-L-methionine-dependent methyltransferases"/>
    <property type="match status" value="1"/>
</dbReference>
<dbReference type="AlphaFoldDB" id="A0A6J6H293"/>
<dbReference type="InterPro" id="IPR002052">
    <property type="entry name" value="DNA_methylase_N6_adenine_CS"/>
</dbReference>
<accession>A0A6J6H293</accession>
<evidence type="ECO:0000313" key="5">
    <source>
        <dbReference type="EMBL" id="CAB4771693.1"/>
    </source>
</evidence>
<evidence type="ECO:0000313" key="4">
    <source>
        <dbReference type="EMBL" id="CAB4711465.1"/>
    </source>
</evidence>
<name>A0A6J6H293_9ZZZZ</name>
<organism evidence="3">
    <name type="scientific">freshwater metagenome</name>
    <dbReference type="NCBI Taxonomy" id="449393"/>
    <lineage>
        <taxon>unclassified sequences</taxon>
        <taxon>metagenomes</taxon>
        <taxon>ecological metagenomes</taxon>
    </lineage>
</organism>
<evidence type="ECO:0000256" key="1">
    <source>
        <dbReference type="ARBA" id="ARBA00022603"/>
    </source>
</evidence>
<sequence length="190" mass="20407">MRIIAGAARGRNLLTPANITRPTSDRAREGIFSSLTSELGTWDGVAFLDLFAGTGAVGLEALSRGAEVVESVEKDPQALQVCRDNFEIISRGLVELGKFRAHGGAVNTFIRSASGNPFNVIFLDPPYEFTNEDIENILTALKTSSLLAPAAIVAVERPSRNSPFAWPAGFTASKERKYGEALVYFASVSL</sequence>
<keyword evidence="2" id="KW-0808">Transferase</keyword>
<evidence type="ECO:0000313" key="7">
    <source>
        <dbReference type="EMBL" id="CAB5037052.1"/>
    </source>
</evidence>
<dbReference type="InterPro" id="IPR029063">
    <property type="entry name" value="SAM-dependent_MTases_sf"/>
</dbReference>
<dbReference type="Pfam" id="PF03602">
    <property type="entry name" value="Cons_hypoth95"/>
    <property type="match status" value="1"/>
</dbReference>
<evidence type="ECO:0000313" key="3">
    <source>
        <dbReference type="EMBL" id="CAB4607832.1"/>
    </source>
</evidence>
<dbReference type="InterPro" id="IPR004398">
    <property type="entry name" value="RNA_MeTrfase_RsmD"/>
</dbReference>
<dbReference type="PROSITE" id="PS00092">
    <property type="entry name" value="N6_MTASE"/>
    <property type="match status" value="1"/>
</dbReference>
<protein>
    <submittedName>
        <fullName evidence="3">Unannotated protein</fullName>
    </submittedName>
</protein>
<gene>
    <name evidence="3" type="ORF">UFOPK1811_01234</name>
    <name evidence="4" type="ORF">UFOPK2659_00123</name>
    <name evidence="5" type="ORF">UFOPK2922_00387</name>
    <name evidence="6" type="ORF">UFOPK3306_00745</name>
    <name evidence="7" type="ORF">UFOPK4209_00529</name>
</gene>
<proteinExistence type="predicted"/>
<dbReference type="PANTHER" id="PTHR43542">
    <property type="entry name" value="METHYLTRANSFERASE"/>
    <property type="match status" value="1"/>
</dbReference>
<dbReference type="GO" id="GO:0003676">
    <property type="term" value="F:nucleic acid binding"/>
    <property type="evidence" value="ECO:0007669"/>
    <property type="project" value="InterPro"/>
</dbReference>
<evidence type="ECO:0000256" key="2">
    <source>
        <dbReference type="ARBA" id="ARBA00022679"/>
    </source>
</evidence>
<dbReference type="EMBL" id="CAEZUJ010000074">
    <property type="protein sequence ID" value="CAB4607832.1"/>
    <property type="molecule type" value="Genomic_DNA"/>
</dbReference>
<dbReference type="Gene3D" id="3.40.50.150">
    <property type="entry name" value="Vaccinia Virus protein VP39"/>
    <property type="match status" value="1"/>
</dbReference>
<dbReference type="EMBL" id="CAEZYJ010000007">
    <property type="protein sequence ID" value="CAB4711465.1"/>
    <property type="molecule type" value="Genomic_DNA"/>
</dbReference>
<dbReference type="EMBL" id="CAFBPY010000064">
    <property type="protein sequence ID" value="CAB5037052.1"/>
    <property type="molecule type" value="Genomic_DNA"/>
</dbReference>
<reference evidence="3" key="1">
    <citation type="submission" date="2020-05" db="EMBL/GenBank/DDBJ databases">
        <authorList>
            <person name="Chiriac C."/>
            <person name="Salcher M."/>
            <person name="Ghai R."/>
            <person name="Kavagutti S V."/>
        </authorList>
    </citation>
    <scope>NUCLEOTIDE SEQUENCE</scope>
</reference>
<dbReference type="GO" id="GO:0031167">
    <property type="term" value="P:rRNA methylation"/>
    <property type="evidence" value="ECO:0007669"/>
    <property type="project" value="InterPro"/>
</dbReference>
<dbReference type="CDD" id="cd02440">
    <property type="entry name" value="AdoMet_MTases"/>
    <property type="match status" value="1"/>
</dbReference>
<evidence type="ECO:0000313" key="6">
    <source>
        <dbReference type="EMBL" id="CAB4867308.1"/>
    </source>
</evidence>
<keyword evidence="1" id="KW-0489">Methyltransferase</keyword>
<dbReference type="EMBL" id="CAEZZS010000011">
    <property type="protein sequence ID" value="CAB4771693.1"/>
    <property type="molecule type" value="Genomic_DNA"/>
</dbReference>
<dbReference type="NCBIfam" id="TIGR00095">
    <property type="entry name" value="16S rRNA (guanine(966)-N(2))-methyltransferase RsmD"/>
    <property type="match status" value="1"/>
</dbReference>
<dbReference type="GO" id="GO:0008168">
    <property type="term" value="F:methyltransferase activity"/>
    <property type="evidence" value="ECO:0007669"/>
    <property type="project" value="UniProtKB-KW"/>
</dbReference>
<dbReference type="EMBL" id="CAFBLI010000047">
    <property type="protein sequence ID" value="CAB4867308.1"/>
    <property type="molecule type" value="Genomic_DNA"/>
</dbReference>
<dbReference type="PIRSF" id="PIRSF004553">
    <property type="entry name" value="CHP00095"/>
    <property type="match status" value="1"/>
</dbReference>